<dbReference type="PANTHER" id="PTHR42760">
    <property type="entry name" value="SHORT-CHAIN DEHYDROGENASES/REDUCTASES FAMILY MEMBER"/>
    <property type="match status" value="1"/>
</dbReference>
<reference evidence="3" key="1">
    <citation type="submission" date="2024-04" db="EMBL/GenBank/DDBJ databases">
        <authorList>
            <person name="Shaw F."/>
            <person name="Minotto A."/>
        </authorList>
    </citation>
    <scope>NUCLEOTIDE SEQUENCE [LARGE SCALE GENOMIC DNA]</scope>
</reference>
<dbReference type="EMBL" id="OZ037952">
    <property type="protein sequence ID" value="CAL1716050.1"/>
    <property type="molecule type" value="Genomic_DNA"/>
</dbReference>
<dbReference type="Proteomes" id="UP001497453">
    <property type="component" value="Chromosome 9"/>
</dbReference>
<protein>
    <submittedName>
        <fullName evidence="2">Uncharacterized protein</fullName>
    </submittedName>
</protein>
<dbReference type="PANTHER" id="PTHR42760:SF121">
    <property type="entry name" value="3-OXOACYL-(ACYL-CARRIER-PROTEIN) REDUCTASE"/>
    <property type="match status" value="1"/>
</dbReference>
<dbReference type="PRINTS" id="PR00081">
    <property type="entry name" value="GDHRDH"/>
</dbReference>
<evidence type="ECO:0000256" key="1">
    <source>
        <dbReference type="ARBA" id="ARBA00006484"/>
    </source>
</evidence>
<evidence type="ECO:0000313" key="3">
    <source>
        <dbReference type="Proteomes" id="UP001497453"/>
    </source>
</evidence>
<gene>
    <name evidence="2" type="ORF">GFSPODELE1_LOCUS10560</name>
</gene>
<comment type="similarity">
    <text evidence="1">Belongs to the short-chain dehydrogenases/reductases (SDR) family.</text>
</comment>
<dbReference type="InterPro" id="IPR036291">
    <property type="entry name" value="NAD(P)-bd_dom_sf"/>
</dbReference>
<name>A0ABP1E7Z7_9APHY</name>
<dbReference type="Gene3D" id="3.40.50.720">
    <property type="entry name" value="NAD(P)-binding Rossmann-like Domain"/>
    <property type="match status" value="1"/>
</dbReference>
<accession>A0ABP1E7Z7</accession>
<evidence type="ECO:0000313" key="2">
    <source>
        <dbReference type="EMBL" id="CAL1716050.1"/>
    </source>
</evidence>
<sequence>MAGKQSAYFQSIRAAIKKTVDRLGPNLFVSVANAGITQVRPLLECTTEFIENEVRINVLGFMNTHIAAARQMMKQGHGGRILGAGSIASYRTTAIEPCTVRMTFGSMQMRLLLWIRQCGITLTENLPRSCENIPVRAAKAIRVQRDIKLGRIQEPEDVAKLVSFLVLDEGEYIAGQTIKTCDNYGGDLYFGFSGSPMAC</sequence>
<dbReference type="Pfam" id="PF00106">
    <property type="entry name" value="adh_short"/>
    <property type="match status" value="1"/>
</dbReference>
<dbReference type="SUPFAM" id="SSF51735">
    <property type="entry name" value="NAD(P)-binding Rossmann-fold domains"/>
    <property type="match status" value="1"/>
</dbReference>
<organism evidence="2 3">
    <name type="scientific">Somion occarium</name>
    <dbReference type="NCBI Taxonomy" id="3059160"/>
    <lineage>
        <taxon>Eukaryota</taxon>
        <taxon>Fungi</taxon>
        <taxon>Dikarya</taxon>
        <taxon>Basidiomycota</taxon>
        <taxon>Agaricomycotina</taxon>
        <taxon>Agaricomycetes</taxon>
        <taxon>Polyporales</taxon>
        <taxon>Cerrenaceae</taxon>
        <taxon>Somion</taxon>
    </lineage>
</organism>
<proteinExistence type="inferred from homology"/>
<keyword evidence="3" id="KW-1185">Reference proteome</keyword>
<dbReference type="InterPro" id="IPR002347">
    <property type="entry name" value="SDR_fam"/>
</dbReference>